<protein>
    <submittedName>
        <fullName evidence="8">Peptidase</fullName>
    </submittedName>
</protein>
<dbReference type="InterPro" id="IPR000045">
    <property type="entry name" value="Prepilin_IV_endopep_pep"/>
</dbReference>
<dbReference type="Pfam" id="PF01478">
    <property type="entry name" value="Peptidase_A24"/>
    <property type="match status" value="1"/>
</dbReference>
<dbReference type="GO" id="GO:0004190">
    <property type="term" value="F:aspartic-type endopeptidase activity"/>
    <property type="evidence" value="ECO:0007669"/>
    <property type="project" value="InterPro"/>
</dbReference>
<dbReference type="Gene3D" id="1.20.120.1220">
    <property type="match status" value="1"/>
</dbReference>
<feature type="transmembrane region" description="Helical" evidence="6">
    <location>
        <begin position="97"/>
        <end position="118"/>
    </location>
</feature>
<dbReference type="OrthoDB" id="5329005at2"/>
<evidence type="ECO:0000313" key="8">
    <source>
        <dbReference type="EMBL" id="ODS02748.1"/>
    </source>
</evidence>
<sequence length="168" mass="17615">MITDLLIISIFPLAMALAAATDLFSMTVPNWISLLLVAGFALLAPLVGLGWSEAGLHVALALGALIITFAMFSFGWVGGGDAKLFAATCLWLGPEQMLLYAIYAALLGGALTLAILFLRSMPLPAMLYSQGWLTRLHDAKEGVPYGIALAAAGLLVYPDTVFMAGLGV</sequence>
<feature type="transmembrane region" description="Helical" evidence="6">
    <location>
        <begin position="58"/>
        <end position="77"/>
    </location>
</feature>
<comment type="caution">
    <text evidence="8">The sequence shown here is derived from an EMBL/GenBank/DDBJ whole genome shotgun (WGS) entry which is preliminary data.</text>
</comment>
<evidence type="ECO:0000256" key="5">
    <source>
        <dbReference type="ARBA" id="ARBA00023136"/>
    </source>
</evidence>
<keyword evidence="5 6" id="KW-0472">Membrane</keyword>
<keyword evidence="4 6" id="KW-1133">Transmembrane helix</keyword>
<accession>A0A1E3WAA7</accession>
<keyword evidence="9" id="KW-1185">Reference proteome</keyword>
<dbReference type="AlphaFoldDB" id="A0A1E3WAA7"/>
<feature type="transmembrane region" description="Helical" evidence="6">
    <location>
        <begin position="30"/>
        <end position="51"/>
    </location>
</feature>
<dbReference type="InterPro" id="IPR052218">
    <property type="entry name" value="Preflagellin_Peptidase"/>
</dbReference>
<dbReference type="EMBL" id="LPWD01000240">
    <property type="protein sequence ID" value="ODS02748.1"/>
    <property type="molecule type" value="Genomic_DNA"/>
</dbReference>
<dbReference type="Proteomes" id="UP000095042">
    <property type="component" value="Unassembled WGS sequence"/>
</dbReference>
<evidence type="ECO:0000256" key="1">
    <source>
        <dbReference type="ARBA" id="ARBA00004651"/>
    </source>
</evidence>
<evidence type="ECO:0000256" key="4">
    <source>
        <dbReference type="ARBA" id="ARBA00022989"/>
    </source>
</evidence>
<evidence type="ECO:0000256" key="2">
    <source>
        <dbReference type="ARBA" id="ARBA00022475"/>
    </source>
</evidence>
<proteinExistence type="predicted"/>
<reference evidence="8 9" key="1">
    <citation type="journal article" date="2016" name="Environ. Microbiol.">
        <title>New Methyloceanibacter diversity from North Sea sediments includes methanotroph containing solely the soluble methane monooxygenase.</title>
        <authorList>
            <person name="Vekeman B."/>
            <person name="Kerckhof F.M."/>
            <person name="Cremers G."/>
            <person name="de Vos P."/>
            <person name="Vandamme P."/>
            <person name="Boon N."/>
            <person name="Op den Camp H.J."/>
            <person name="Heylen K."/>
        </authorList>
    </citation>
    <scope>NUCLEOTIDE SEQUENCE [LARGE SCALE GENOMIC DNA]</scope>
    <source>
        <strain evidence="8 9">R-67177</strain>
    </source>
</reference>
<comment type="subcellular location">
    <subcellularLocation>
        <location evidence="1">Cell membrane</location>
        <topology evidence="1">Multi-pass membrane protein</topology>
    </subcellularLocation>
</comment>
<name>A0A1E3WAA7_9HYPH</name>
<dbReference type="GO" id="GO:0005886">
    <property type="term" value="C:plasma membrane"/>
    <property type="evidence" value="ECO:0007669"/>
    <property type="project" value="UniProtKB-SubCell"/>
</dbReference>
<evidence type="ECO:0000256" key="3">
    <source>
        <dbReference type="ARBA" id="ARBA00022692"/>
    </source>
</evidence>
<keyword evidence="3 6" id="KW-0812">Transmembrane</keyword>
<dbReference type="PANTHER" id="PTHR36506">
    <property type="entry name" value="PREFLAGELLIN PEPTIDASE"/>
    <property type="match status" value="1"/>
</dbReference>
<evidence type="ECO:0000313" key="9">
    <source>
        <dbReference type="Proteomes" id="UP000095042"/>
    </source>
</evidence>
<organism evidence="8 9">
    <name type="scientific">Methyloceanibacter marginalis</name>
    <dbReference type="NCBI Taxonomy" id="1774971"/>
    <lineage>
        <taxon>Bacteria</taxon>
        <taxon>Pseudomonadati</taxon>
        <taxon>Pseudomonadota</taxon>
        <taxon>Alphaproteobacteria</taxon>
        <taxon>Hyphomicrobiales</taxon>
        <taxon>Hyphomicrobiaceae</taxon>
        <taxon>Methyloceanibacter</taxon>
    </lineage>
</organism>
<gene>
    <name evidence="8" type="ORF">AUC71_13635</name>
</gene>
<keyword evidence="2" id="KW-1003">Cell membrane</keyword>
<evidence type="ECO:0000259" key="7">
    <source>
        <dbReference type="Pfam" id="PF01478"/>
    </source>
</evidence>
<feature type="domain" description="Prepilin type IV endopeptidase peptidase" evidence="7">
    <location>
        <begin position="10"/>
        <end position="113"/>
    </location>
</feature>
<dbReference type="PANTHER" id="PTHR36506:SF1">
    <property type="entry name" value="PREFLAGELLIN PEPTIDASE"/>
    <property type="match status" value="1"/>
</dbReference>
<evidence type="ECO:0000256" key="6">
    <source>
        <dbReference type="SAM" id="Phobius"/>
    </source>
</evidence>
<dbReference type="RefSeq" id="WP_069624061.1">
    <property type="nucleotide sequence ID" value="NZ_LPWD01000240.1"/>
</dbReference>